<dbReference type="Pfam" id="PF04082">
    <property type="entry name" value="Fungal_trans"/>
    <property type="match status" value="1"/>
</dbReference>
<dbReference type="AlphaFoldDB" id="A0A168Q5X0"/>
<evidence type="ECO:0000256" key="6">
    <source>
        <dbReference type="SAM" id="MobiDB-lite"/>
    </source>
</evidence>
<gene>
    <name evidence="8" type="primary">ABSGL_09472.1 scaffold 11253</name>
</gene>
<feature type="region of interest" description="Disordered" evidence="6">
    <location>
        <begin position="837"/>
        <end position="868"/>
    </location>
</feature>
<comment type="subcellular location">
    <subcellularLocation>
        <location evidence="1">Nucleus</location>
    </subcellularLocation>
</comment>
<feature type="compositionally biased region" description="Pro residues" evidence="6">
    <location>
        <begin position="793"/>
        <end position="804"/>
    </location>
</feature>
<evidence type="ECO:0000256" key="2">
    <source>
        <dbReference type="ARBA" id="ARBA00022723"/>
    </source>
</evidence>
<dbReference type="SMART" id="SM00906">
    <property type="entry name" value="Fungal_trans"/>
    <property type="match status" value="1"/>
</dbReference>
<feature type="compositionally biased region" description="Low complexity" evidence="6">
    <location>
        <begin position="805"/>
        <end position="821"/>
    </location>
</feature>
<dbReference type="GO" id="GO:0003677">
    <property type="term" value="F:DNA binding"/>
    <property type="evidence" value="ECO:0007669"/>
    <property type="project" value="InterPro"/>
</dbReference>
<accession>A0A168Q5X0</accession>
<keyword evidence="5" id="KW-0539">Nucleus</keyword>
<keyword evidence="9" id="KW-1185">Reference proteome</keyword>
<dbReference type="GO" id="GO:0008270">
    <property type="term" value="F:zinc ion binding"/>
    <property type="evidence" value="ECO:0007669"/>
    <property type="project" value="InterPro"/>
</dbReference>
<evidence type="ECO:0000313" key="9">
    <source>
        <dbReference type="Proteomes" id="UP000078561"/>
    </source>
</evidence>
<dbReference type="Proteomes" id="UP000078561">
    <property type="component" value="Unassembled WGS sequence"/>
</dbReference>
<dbReference type="GO" id="GO:0005634">
    <property type="term" value="C:nucleus"/>
    <property type="evidence" value="ECO:0007669"/>
    <property type="project" value="UniProtKB-SubCell"/>
</dbReference>
<feature type="compositionally biased region" description="Low complexity" evidence="6">
    <location>
        <begin position="837"/>
        <end position="859"/>
    </location>
</feature>
<dbReference type="EMBL" id="LT554210">
    <property type="protein sequence ID" value="SAM03630.1"/>
    <property type="molecule type" value="Genomic_DNA"/>
</dbReference>
<organism evidence="8">
    <name type="scientific">Absidia glauca</name>
    <name type="common">Pin mould</name>
    <dbReference type="NCBI Taxonomy" id="4829"/>
    <lineage>
        <taxon>Eukaryota</taxon>
        <taxon>Fungi</taxon>
        <taxon>Fungi incertae sedis</taxon>
        <taxon>Mucoromycota</taxon>
        <taxon>Mucoromycotina</taxon>
        <taxon>Mucoromycetes</taxon>
        <taxon>Mucorales</taxon>
        <taxon>Cunninghamellaceae</taxon>
        <taxon>Absidia</taxon>
    </lineage>
</organism>
<protein>
    <recommendedName>
        <fullName evidence="7">Xylanolytic transcriptional activator regulatory domain-containing protein</fullName>
    </recommendedName>
</protein>
<feature type="region of interest" description="Disordered" evidence="6">
    <location>
        <begin position="788"/>
        <end position="822"/>
    </location>
</feature>
<reference evidence="8" key="1">
    <citation type="submission" date="2016-04" db="EMBL/GenBank/DDBJ databases">
        <authorList>
            <person name="Evans L.H."/>
            <person name="Alamgir A."/>
            <person name="Owens N."/>
            <person name="Weber N.D."/>
            <person name="Virtaneva K."/>
            <person name="Barbian K."/>
            <person name="Babar A."/>
            <person name="Rosenke K."/>
        </authorList>
    </citation>
    <scope>NUCLEOTIDE SEQUENCE [LARGE SCALE GENOMIC DNA]</scope>
    <source>
        <strain evidence="8">CBS 101.48</strain>
    </source>
</reference>
<dbReference type="InterPro" id="IPR050815">
    <property type="entry name" value="TF_fung"/>
</dbReference>
<evidence type="ECO:0000256" key="4">
    <source>
        <dbReference type="ARBA" id="ARBA00023163"/>
    </source>
</evidence>
<name>A0A168Q5X0_ABSGL</name>
<dbReference type="CDD" id="cd12148">
    <property type="entry name" value="fungal_TF_MHR"/>
    <property type="match status" value="1"/>
</dbReference>
<dbReference type="InterPro" id="IPR007219">
    <property type="entry name" value="XnlR_reg_dom"/>
</dbReference>
<feature type="region of interest" description="Disordered" evidence="6">
    <location>
        <begin position="210"/>
        <end position="251"/>
    </location>
</feature>
<evidence type="ECO:0000256" key="1">
    <source>
        <dbReference type="ARBA" id="ARBA00004123"/>
    </source>
</evidence>
<keyword evidence="3" id="KW-0805">Transcription regulation</keyword>
<evidence type="ECO:0000256" key="5">
    <source>
        <dbReference type="ARBA" id="ARBA00023242"/>
    </source>
</evidence>
<dbReference type="GO" id="GO:0000981">
    <property type="term" value="F:DNA-binding transcription factor activity, RNA polymerase II-specific"/>
    <property type="evidence" value="ECO:0007669"/>
    <property type="project" value="InterPro"/>
</dbReference>
<dbReference type="InParanoid" id="A0A168Q5X0"/>
<dbReference type="OrthoDB" id="3362851at2759"/>
<dbReference type="PANTHER" id="PTHR47338:SF16">
    <property type="entry name" value="TRANSCRIPTION FACTOR, PUTATIVE (AFU_ORTHOLOGUE AFUA_2G09360)-RELATED"/>
    <property type="match status" value="1"/>
</dbReference>
<dbReference type="GO" id="GO:0006351">
    <property type="term" value="P:DNA-templated transcription"/>
    <property type="evidence" value="ECO:0007669"/>
    <property type="project" value="InterPro"/>
</dbReference>
<feature type="domain" description="Xylanolytic transcriptional activator regulatory" evidence="7">
    <location>
        <begin position="384"/>
        <end position="463"/>
    </location>
</feature>
<feature type="region of interest" description="Disordered" evidence="6">
    <location>
        <begin position="899"/>
        <end position="920"/>
    </location>
</feature>
<evidence type="ECO:0000259" key="7">
    <source>
        <dbReference type="SMART" id="SM00906"/>
    </source>
</evidence>
<keyword evidence="4" id="KW-0804">Transcription</keyword>
<keyword evidence="2" id="KW-0479">Metal-binding</keyword>
<proteinExistence type="predicted"/>
<dbReference type="STRING" id="4829.A0A168Q5X0"/>
<evidence type="ECO:0000313" key="8">
    <source>
        <dbReference type="EMBL" id="SAM03630.1"/>
    </source>
</evidence>
<evidence type="ECO:0000256" key="3">
    <source>
        <dbReference type="ARBA" id="ARBA00023015"/>
    </source>
</evidence>
<sequence length="920" mass="103873">MMTPSDGQQEQSLTSKKMRMTLACVRCRCSQAKGMSCSYEGTSTQVDLFNIVKLNDIVDTLQQRVHSLESTVGDIHQTTRVATNNLNGKDPAATTTDRHISTVSTSSLTPNTHHAHEWTLSLTPTGLRIDTNIATPPNLYKILLSGISQLDLDQDDTVYNGDAAGCLTCASGAPLPDLHQQPAIVTRKAPLWRSNFTSFPLYNAWPPNSSPKSHGHMLTSPERPHNSHHTCHDQHNHHRHHHYQSHAAQSTSSSSKSMFILDDMIDIYNECFLGLPDTDYEGTIGERYHQGRLDPLLANAIFAWSARHGAIYHNLFPGQDPNDVGECYFDAAKELLKDRFMIPTMDTLHSLLVMYIYAIGRPPDDNDDKQQQQQQHQNSVESEAYIFLGLAIRMCLDLKLHTEQEGTRDGKITRRMMQMERYRRFFWALYFLETLCALHSDRPFSLPSEDQITVAYPDLLDNELGERRWRAEYMIKRFRITRIYRNIIQRTAQDKLLLSSISELDSSLCQWYDELPPHLQYSQGDHLRRNWHSNSFREQACIKLNFEYHFQRSQLYAVFMKSQQQPDGNKAADDDGDTLAASSTMERMAKEVCLTSATMTAELMTCWNQLRQRWCHFSLESMMMAVNVFEIMMKDVDHLEQARTHLSIMLDILLGSPIQHHRYVKLVIIRIQQLVYTTTSTNDAMINSNDGSIIFTGTADSTMQDQPSHQNGYRQPIYLDNASRYEQQYEAPGRHLSLDIYSSMQRSSGMIGTSLSDLPFSDFLYNPVMEIPSPFGPYTTATNTAIQQQPMPSTYPPPPPPPTHPVSSSSLSSLIPSQPTSMMSMNDTAAIEGTNATTTTSISSSSLSPSSLSSSSISPRKGPTTLAPTAYQQDLHPDYSAASLWITLHQPAASNQLDSFDYTALQQPPQSTDQHYSAPQ</sequence>
<feature type="region of interest" description="Disordered" evidence="6">
    <location>
        <begin position="84"/>
        <end position="108"/>
    </location>
</feature>
<feature type="compositionally biased region" description="Basic residues" evidence="6">
    <location>
        <begin position="235"/>
        <end position="244"/>
    </location>
</feature>
<feature type="compositionally biased region" description="Basic and acidic residues" evidence="6">
    <location>
        <begin position="222"/>
        <end position="234"/>
    </location>
</feature>
<dbReference type="PANTHER" id="PTHR47338">
    <property type="entry name" value="ZN(II)2CYS6 TRANSCRIPTION FACTOR (EUROFUNG)-RELATED"/>
    <property type="match status" value="1"/>
</dbReference>